<dbReference type="GO" id="GO:0071949">
    <property type="term" value="F:FAD binding"/>
    <property type="evidence" value="ECO:0007669"/>
    <property type="project" value="InterPro"/>
</dbReference>
<keyword evidence="3" id="KW-0274">FAD</keyword>
<dbReference type="GO" id="GO:0016709">
    <property type="term" value="F:oxidoreductase activity, acting on paired donors, with incorporation or reduction of molecular oxygen, NAD(P)H as one donor, and incorporation of one atom of oxygen"/>
    <property type="evidence" value="ECO:0007669"/>
    <property type="project" value="UniProtKB-ARBA"/>
</dbReference>
<reference evidence="5" key="2">
    <citation type="journal article" date="2002" name="J. Bacteriol.">
        <title>Origins of the 2,4-dinitrotoluene pathway.</title>
        <authorList>
            <person name="Johnson G.R."/>
            <person name="Jain R.K."/>
            <person name="Spain J.C."/>
        </authorList>
    </citation>
    <scope>NUCLEOTIDE SEQUENCE</scope>
    <source>
        <strain evidence="5">R34</strain>
    </source>
</reference>
<evidence type="ECO:0000256" key="2">
    <source>
        <dbReference type="ARBA" id="ARBA00022630"/>
    </source>
</evidence>
<dbReference type="Gene3D" id="3.30.9.10">
    <property type="entry name" value="D-Amino Acid Oxidase, subunit A, domain 2"/>
    <property type="match status" value="1"/>
</dbReference>
<accession>Q8VUD2</accession>
<dbReference type="Pfam" id="PF01494">
    <property type="entry name" value="FAD_binding_3"/>
    <property type="match status" value="1"/>
</dbReference>
<dbReference type="Gene3D" id="3.40.30.120">
    <property type="match status" value="1"/>
</dbReference>
<keyword evidence="2" id="KW-0285">Flavoprotein</keyword>
<comment type="cofactor">
    <cofactor evidence="1">
        <name>FAD</name>
        <dbReference type="ChEBI" id="CHEBI:57692"/>
    </cofactor>
</comment>
<dbReference type="SUPFAM" id="SSF51905">
    <property type="entry name" value="FAD/NAD(P)-binding domain"/>
    <property type="match status" value="1"/>
</dbReference>
<evidence type="ECO:0000259" key="4">
    <source>
        <dbReference type="Pfam" id="PF01494"/>
    </source>
</evidence>
<evidence type="ECO:0000256" key="1">
    <source>
        <dbReference type="ARBA" id="ARBA00001974"/>
    </source>
</evidence>
<dbReference type="InterPro" id="IPR050641">
    <property type="entry name" value="RIFMO-like"/>
</dbReference>
<evidence type="ECO:0000256" key="3">
    <source>
        <dbReference type="ARBA" id="ARBA00022827"/>
    </source>
</evidence>
<dbReference type="InterPro" id="IPR036188">
    <property type="entry name" value="FAD/NAD-bd_sf"/>
</dbReference>
<dbReference type="PRINTS" id="PR00420">
    <property type="entry name" value="RNGMNOXGNASE"/>
</dbReference>
<dbReference type="Gene3D" id="3.50.50.60">
    <property type="entry name" value="FAD/NAD(P)-binding domain"/>
    <property type="match status" value="1"/>
</dbReference>
<sequence>MHHVSTKSPSTLSAECEVLIVGGSLVGLSLANFLGHHGVSAAVVERHKGTAIHPRAGHFHLRTIEAFRYAGIEPEVMQESLRQFDPDGGINVVESLAGKEIASLIGNLNEGVEKLSPSKRLFMTQQSLEPLLRKNAEKLGAQLNYQMELVSFEQDATGVTARVRYIPSGAVSQVRAKYLIAADGNRSPVREKLGIEMRGYGLLSNSITIYFKADCTKWMAGRNLGVVYVNNPDVRGFFRLTREAKSGFLGVNTVGDVSRPEANNVAEGITAERCVEIVRSAVGIPDLEVEIEGIAPWRAVADVADRYRSGNVFLIGDAAHVVPPTGGFGGNTGVQDAHNLGWKLASVLKGQAGPALLDTYEEERRPVGQLTIEQAYSRYVLRIAPELGRETMKPVVDDLSMEIGYRYFSSAILSNEKRGDRVYVDPRTSFSLPGTRVGHLVFQRDGKSMATLDVCAGGMTLLAGAGGVAWCQSTTEAAVKLGIEVESNVIGNAGGLTDVSGRALEVLGIESAGAILVRPDGFVAWRSEPGEAASVARMINVLTAVMCLQSQRVDASVVAA</sequence>
<name>Q8VUD2_BURCE</name>
<reference evidence="5" key="1">
    <citation type="journal article" date="2000" name="Arch. Microbiol.">
        <title>Properties of the trihydroxytoluene oxygenase from Burkholderia cepacia R34: an extradiol dioxygenase from the 2,4-dinitrotoluene pathway.</title>
        <authorList>
            <person name="Johnson G.R."/>
            <person name="Jain R.K."/>
            <person name="Spain J.C."/>
        </authorList>
    </citation>
    <scope>NUCLEOTIDE SEQUENCE</scope>
    <source>
        <strain evidence="5">R34</strain>
    </source>
</reference>
<feature type="domain" description="FAD-binding" evidence="4">
    <location>
        <begin position="15"/>
        <end position="374"/>
    </location>
</feature>
<dbReference type="Pfam" id="PF21274">
    <property type="entry name" value="Rng_hyd_C"/>
    <property type="match status" value="1"/>
</dbReference>
<dbReference type="InterPro" id="IPR002938">
    <property type="entry name" value="FAD-bd"/>
</dbReference>
<proteinExistence type="predicted"/>
<dbReference type="PANTHER" id="PTHR43004:SF19">
    <property type="entry name" value="BINDING MONOOXYGENASE, PUTATIVE (JCVI)-RELATED"/>
    <property type="match status" value="1"/>
</dbReference>
<dbReference type="PANTHER" id="PTHR43004">
    <property type="entry name" value="TRK SYSTEM POTASSIUM UPTAKE PROTEIN"/>
    <property type="match status" value="1"/>
</dbReference>
<evidence type="ECO:0000313" key="5">
    <source>
        <dbReference type="EMBL" id="AAL50019.1"/>
    </source>
</evidence>
<organism evidence="5">
    <name type="scientific">Burkholderia cepacia</name>
    <name type="common">Pseudomonas cepacia</name>
    <dbReference type="NCBI Taxonomy" id="292"/>
    <lineage>
        <taxon>Bacteria</taxon>
        <taxon>Pseudomonadati</taxon>
        <taxon>Pseudomonadota</taxon>
        <taxon>Betaproteobacteria</taxon>
        <taxon>Burkholderiales</taxon>
        <taxon>Burkholderiaceae</taxon>
        <taxon>Burkholderia</taxon>
        <taxon>Burkholderia cepacia complex</taxon>
    </lineage>
</organism>
<dbReference type="AlphaFoldDB" id="Q8VUD2"/>
<dbReference type="EMBL" id="AF169302">
    <property type="protein sequence ID" value="AAL50019.1"/>
    <property type="molecule type" value="Genomic_DNA"/>
</dbReference>
<protein>
    <submittedName>
        <fullName evidence="5">DntB</fullName>
    </submittedName>
</protein>